<reference evidence="2" key="1">
    <citation type="submission" date="2019-10" db="EMBL/GenBank/DDBJ databases">
        <title>Rhizobium leguminosarum symbiovar viciae collection.</title>
        <authorList>
            <person name="Boivin S."/>
            <person name="Lepetit M."/>
        </authorList>
    </citation>
    <scope>NUCLEOTIDE SEQUENCE</scope>
    <source>
        <strain evidence="2">L143</strain>
    </source>
</reference>
<name>A0A8I2KGW5_RHILV</name>
<protein>
    <submittedName>
        <fullName evidence="2">AlpA family phage regulatory protein</fullName>
    </submittedName>
</protein>
<accession>A0A8I2KGW5</accession>
<dbReference type="InterPro" id="IPR010260">
    <property type="entry name" value="AlpA"/>
</dbReference>
<gene>
    <name evidence="2" type="ORF">GFL91_04685</name>
</gene>
<evidence type="ECO:0000256" key="1">
    <source>
        <dbReference type="SAM" id="MobiDB-lite"/>
    </source>
</evidence>
<dbReference type="RefSeq" id="WP_168275117.1">
    <property type="nucleotide sequence ID" value="NZ_WIEZ01000002.1"/>
</dbReference>
<dbReference type="EMBL" id="WIEZ01000002">
    <property type="protein sequence ID" value="NKM44296.1"/>
    <property type="molecule type" value="Genomic_DNA"/>
</dbReference>
<proteinExistence type="predicted"/>
<dbReference type="Proteomes" id="UP000662259">
    <property type="component" value="Unassembled WGS sequence"/>
</dbReference>
<evidence type="ECO:0000313" key="3">
    <source>
        <dbReference type="Proteomes" id="UP000662259"/>
    </source>
</evidence>
<comment type="caution">
    <text evidence="2">The sequence shown here is derived from an EMBL/GenBank/DDBJ whole genome shotgun (WGS) entry which is preliminary data.</text>
</comment>
<organism evidence="2 3">
    <name type="scientific">Rhizobium leguminosarum bv. viciae</name>
    <dbReference type="NCBI Taxonomy" id="387"/>
    <lineage>
        <taxon>Bacteria</taxon>
        <taxon>Pseudomonadati</taxon>
        <taxon>Pseudomonadota</taxon>
        <taxon>Alphaproteobacteria</taxon>
        <taxon>Hyphomicrobiales</taxon>
        <taxon>Rhizobiaceae</taxon>
        <taxon>Rhizobium/Agrobacterium group</taxon>
        <taxon>Rhizobium</taxon>
    </lineage>
</organism>
<dbReference type="AlphaFoldDB" id="A0A8I2KGW5"/>
<evidence type="ECO:0000313" key="2">
    <source>
        <dbReference type="EMBL" id="NKM44296.1"/>
    </source>
</evidence>
<feature type="region of interest" description="Disordered" evidence="1">
    <location>
        <begin position="1"/>
        <end position="21"/>
    </location>
</feature>
<sequence>MLDQRQVLSPGRNLSPRPSGYESKDHLFRLLGLLTLKEVSLVTTLSVTTIWRLRRKMAFPEPAILSDGRIGFRISDIDAWVNARPSKR</sequence>
<dbReference type="Pfam" id="PF05930">
    <property type="entry name" value="Phage_AlpA"/>
    <property type="match status" value="1"/>
</dbReference>